<protein>
    <submittedName>
        <fullName evidence="1">Uncharacterized protein</fullName>
    </submittedName>
</protein>
<feature type="non-terminal residue" evidence="1">
    <location>
        <position position="104"/>
    </location>
</feature>
<dbReference type="AlphaFoldDB" id="A0A813IEJ8"/>
<name>A0A813IEJ8_POLGL</name>
<sequence>TGLLLVCFDDGLLAAGVPAEDGTSLENLRVLQMPSQERASQAVSYSQLLEWEGAIGVFIGFSKKQNAVHLIHIAGVGRAVTAGSGGHTVAPVGMPPGNTKGAIE</sequence>
<organism evidence="1 2">
    <name type="scientific">Polarella glacialis</name>
    <name type="common">Dinoflagellate</name>
    <dbReference type="NCBI Taxonomy" id="89957"/>
    <lineage>
        <taxon>Eukaryota</taxon>
        <taxon>Sar</taxon>
        <taxon>Alveolata</taxon>
        <taxon>Dinophyceae</taxon>
        <taxon>Suessiales</taxon>
        <taxon>Suessiaceae</taxon>
        <taxon>Polarella</taxon>
    </lineage>
</organism>
<reference evidence="1" key="1">
    <citation type="submission" date="2021-02" db="EMBL/GenBank/DDBJ databases">
        <authorList>
            <person name="Dougan E. K."/>
            <person name="Rhodes N."/>
            <person name="Thang M."/>
            <person name="Chan C."/>
        </authorList>
    </citation>
    <scope>NUCLEOTIDE SEQUENCE</scope>
</reference>
<gene>
    <name evidence="1" type="ORF">PGLA2088_LOCUS7291</name>
</gene>
<dbReference type="Proteomes" id="UP000626109">
    <property type="component" value="Unassembled WGS sequence"/>
</dbReference>
<feature type="non-terminal residue" evidence="1">
    <location>
        <position position="1"/>
    </location>
</feature>
<accession>A0A813IEJ8</accession>
<comment type="caution">
    <text evidence="1">The sequence shown here is derived from an EMBL/GenBank/DDBJ whole genome shotgun (WGS) entry which is preliminary data.</text>
</comment>
<dbReference type="EMBL" id="CAJNNW010007477">
    <property type="protein sequence ID" value="CAE8649297.1"/>
    <property type="molecule type" value="Genomic_DNA"/>
</dbReference>
<evidence type="ECO:0000313" key="1">
    <source>
        <dbReference type="EMBL" id="CAE8649297.1"/>
    </source>
</evidence>
<evidence type="ECO:0000313" key="2">
    <source>
        <dbReference type="Proteomes" id="UP000626109"/>
    </source>
</evidence>
<proteinExistence type="predicted"/>